<sequence length="81" mass="9523">MFDEQPTLELLFEQLGLGSDQTSIDNFVASHQLPKDVMMHQADFWSLSQREFLSSHWQKDDEWAIVIDTLNELLSQDLQRK</sequence>
<dbReference type="AlphaFoldDB" id="A0A3A8F6S5"/>
<dbReference type="EMBL" id="RAXT01000033">
    <property type="protein sequence ID" value="RKG36831.1"/>
    <property type="molecule type" value="Genomic_DNA"/>
</dbReference>
<evidence type="ECO:0000313" key="1">
    <source>
        <dbReference type="EMBL" id="RKG36831.1"/>
    </source>
</evidence>
<dbReference type="Proteomes" id="UP000280405">
    <property type="component" value="Unassembled WGS sequence"/>
</dbReference>
<accession>A0A3A8F6S5</accession>
<organism evidence="1 2">
    <name type="scientific">Acinetobacter rongchengensis</name>
    <dbReference type="NCBI Taxonomy" id="2419601"/>
    <lineage>
        <taxon>Bacteria</taxon>
        <taxon>Pseudomonadati</taxon>
        <taxon>Pseudomonadota</taxon>
        <taxon>Gammaproteobacteria</taxon>
        <taxon>Moraxellales</taxon>
        <taxon>Moraxellaceae</taxon>
        <taxon>Acinetobacter</taxon>
    </lineage>
</organism>
<proteinExistence type="predicted"/>
<evidence type="ECO:0000313" key="2">
    <source>
        <dbReference type="Proteomes" id="UP000280405"/>
    </source>
</evidence>
<dbReference type="OrthoDB" id="5828847at2"/>
<dbReference type="Gene3D" id="1.10.10.1130">
    <property type="entry name" value="Uncharacterised protein PF10982, DUF2789"/>
    <property type="match status" value="1"/>
</dbReference>
<dbReference type="Pfam" id="PF10982">
    <property type="entry name" value="DUF2789"/>
    <property type="match status" value="1"/>
</dbReference>
<name>A0A3A8F6S5_9GAMM</name>
<dbReference type="InterPro" id="IPR021250">
    <property type="entry name" value="DUF2789"/>
</dbReference>
<dbReference type="InterPro" id="IPR038086">
    <property type="entry name" value="DUF2789_sf"/>
</dbReference>
<gene>
    <name evidence="1" type="ORF">D7V20_13190</name>
</gene>
<keyword evidence="2" id="KW-1185">Reference proteome</keyword>
<protein>
    <submittedName>
        <fullName evidence="1">DUF2789 family protein</fullName>
    </submittedName>
</protein>
<dbReference type="RefSeq" id="WP_120384662.1">
    <property type="nucleotide sequence ID" value="NZ_RAXT01000033.1"/>
</dbReference>
<reference evidence="1 2" key="1">
    <citation type="submission" date="2018-09" db="EMBL/GenBank/DDBJ databases">
        <title>The draft genome of Acinetobacter spp. strains.</title>
        <authorList>
            <person name="Qin J."/>
            <person name="Feng Y."/>
            <person name="Zong Z."/>
        </authorList>
    </citation>
    <scope>NUCLEOTIDE SEQUENCE [LARGE SCALE GENOMIC DNA]</scope>
    <source>
        <strain evidence="1 2">WCHAc060115</strain>
    </source>
</reference>
<comment type="caution">
    <text evidence="1">The sequence shown here is derived from an EMBL/GenBank/DDBJ whole genome shotgun (WGS) entry which is preliminary data.</text>
</comment>